<dbReference type="SMART" id="SM00456">
    <property type="entry name" value="WW"/>
    <property type="match status" value="1"/>
</dbReference>
<feature type="region of interest" description="Disordered" evidence="2">
    <location>
        <begin position="626"/>
        <end position="657"/>
    </location>
</feature>
<dbReference type="PANTHER" id="PTHR21715">
    <property type="entry name" value="RH04127P"/>
    <property type="match status" value="1"/>
</dbReference>
<dbReference type="CDD" id="cd00201">
    <property type="entry name" value="WW"/>
    <property type="match status" value="1"/>
</dbReference>
<dbReference type="PROSITE" id="PS01159">
    <property type="entry name" value="WW_DOMAIN_1"/>
    <property type="match status" value="1"/>
</dbReference>
<feature type="compositionally biased region" description="Polar residues" evidence="2">
    <location>
        <begin position="195"/>
        <end position="217"/>
    </location>
</feature>
<dbReference type="Gene3D" id="3.30.1470.10">
    <property type="entry name" value="Photosystem I PsaD, reaction center subunit II"/>
    <property type="match status" value="1"/>
</dbReference>
<sequence length="1500" mass="171875">MSSIQQKTIVCDEIFDANFTPTEKDILDYAVKIGIDPVTEKHLLSIAKDGLMQPLPKEWKPCLVDGAGCFYYYNSRTGESQWNHPLDAHYKNMVKKGRSEGYSSAGEEDSKTTIKEDLKSCEEVVDFSENIFSLSHPSSQSGIIEKNSSPKSKENSPDKMKAFNPTGRPPLPPKRGINLAFKVGMSPQRYHDSESQSLNLKLTPSSKDPQLKSSPSPTKIDIDSLSLFTLPSSQPNLDSIQKPVASKGLKIKGGGSMFLKSNQKLSPSPTEEIKLPVHSKLNFLKEPEGLYSLDRKTNIDREISNEKQEILPTTKLEKPVKHIKAKEQINENIHLKGILRDSPPYNKFWELDPSYMSNEEKMLLRNQELEEEQRRSVRFADFDKKALDLDIRFHVSDSEDSGTSENNGFDDMNIEVKEKMIQNDQINIGQGDVLIKLKKNENNMMPPLKYAKERFVNQNQIENKETYLFPDNKSGDLNTMLLTKEDLNKLTDHNLKVNQTDSDSVTNKTFHNNNIRKNLFSDYEGGEVMQCVKSKNNRIQNDNDITRNINNGKSLDYGIVSGANTISFPKQSDVTKTNVLKSSLDNLLNDNFDVKEHTLTNEEIESKYSLIKNNVSDSNVLAGDKFDDQNSLSTQSTSNSTEHLDRDDGLKKKITKSKHMPEVDLKKVFENMREVLLNSSEHSEVEDENNADMEELISQNMNLTFEDGSDYLISKMLLNNHANENSFKNTSKGENAVENFELEIDDLKRLKETEMREVEIIKEKIFKLRQEQEIKLSEIIKEATEEESFQKQRILKEMQNNIERFKVEIEKETQDKKIEIRNHMESKLKSYKEQLDKERADKENELRVKYEAFVEEEEKRIKKEEKEIEEETNKRVQSNTNILTKLVEDIKAKEEVEKLRLESECEERLKNLLIKAEQLQAEHEEQYKKKLALVDAELEHVLAERKTQLETALAEQETVIQEELAAAKEQHDAAIHKAQEQQQARFEQFWTQSQQEEEFMKKKHAEKMEELTSQLKTSEKEDLNREFEKIRCEKRLLEDKYRTLKDKYIKLKSDVRLSMERKRQAKLNRQLQQREGTSTAEETTEKSTDCSKPPTGRNFNKKLPPQIEEPIAENGVSGSKTVKRKTQINKSPISVTTTSSLTGESCPSSSGLAPDLPVPPKPKNVWCPSPLQRREGVMETDNSSADDNHTSVSEDITGCSLSEQDPSMGKWEKRKATFKILSSNPIDSLRKQLEKLEELEEQFPPSTHIDTYLRYPFSGPAGASSELEFYRHRLHLERESVRRAKQALAEQKIGLENRQIQLRSKQANSSLQQLQQEERELTDLEVNLHRTKSLLGEKIIRLRHLEQSLERATPPPSVVDNHSPNNTFSETLGATDSSGFSGSDLDISTTHLPRGGIQKDIFKSDISFNVLQSLENINSEIREIWAILGKQQIPGKGLGSPPLLQYTDANRPNPNQVIDYSQRYQLAPRHANDIAERARGLREWLVQARNHHDSPTTQVT</sequence>
<organism evidence="4">
    <name type="scientific">Clastoptera arizonana</name>
    <name type="common">Arizona spittle bug</name>
    <dbReference type="NCBI Taxonomy" id="38151"/>
    <lineage>
        <taxon>Eukaryota</taxon>
        <taxon>Metazoa</taxon>
        <taxon>Ecdysozoa</taxon>
        <taxon>Arthropoda</taxon>
        <taxon>Hexapoda</taxon>
        <taxon>Insecta</taxon>
        <taxon>Pterygota</taxon>
        <taxon>Neoptera</taxon>
        <taxon>Paraneoptera</taxon>
        <taxon>Hemiptera</taxon>
        <taxon>Auchenorrhyncha</taxon>
        <taxon>Cercopoidea</taxon>
        <taxon>Clastopteridae</taxon>
        <taxon>Clastoptera</taxon>
    </lineage>
</organism>
<dbReference type="SUPFAM" id="SSF51045">
    <property type="entry name" value="WW domain"/>
    <property type="match status" value="1"/>
</dbReference>
<feature type="coiled-coil region" evidence="1">
    <location>
        <begin position="961"/>
        <end position="1054"/>
    </location>
</feature>
<dbReference type="EMBL" id="GEDC01004849">
    <property type="protein sequence ID" value="JAS32449.1"/>
    <property type="molecule type" value="Transcribed_RNA"/>
</dbReference>
<gene>
    <name evidence="4" type="ORF">g.31557</name>
</gene>
<dbReference type="PROSITE" id="PS50020">
    <property type="entry name" value="WW_DOMAIN_2"/>
    <property type="match status" value="1"/>
</dbReference>
<feature type="region of interest" description="Disordered" evidence="2">
    <location>
        <begin position="135"/>
        <end position="174"/>
    </location>
</feature>
<name>A0A1B6E3H8_9HEMI</name>
<keyword evidence="1" id="KW-0175">Coiled coil</keyword>
<evidence type="ECO:0000256" key="2">
    <source>
        <dbReference type="SAM" id="MobiDB-lite"/>
    </source>
</evidence>
<feature type="domain" description="WW" evidence="3">
    <location>
        <begin position="53"/>
        <end position="87"/>
    </location>
</feature>
<dbReference type="InterPro" id="IPR001202">
    <property type="entry name" value="WW_dom"/>
</dbReference>
<proteinExistence type="predicted"/>
<evidence type="ECO:0000259" key="3">
    <source>
        <dbReference type="PROSITE" id="PS50020"/>
    </source>
</evidence>
<feature type="compositionally biased region" description="Polar residues" evidence="2">
    <location>
        <begin position="1128"/>
        <end position="1151"/>
    </location>
</feature>
<dbReference type="InterPro" id="IPR036020">
    <property type="entry name" value="WW_dom_sf"/>
</dbReference>
<feature type="region of interest" description="Disordered" evidence="2">
    <location>
        <begin position="188"/>
        <end position="218"/>
    </location>
</feature>
<evidence type="ECO:0000313" key="4">
    <source>
        <dbReference type="EMBL" id="JAS32449.1"/>
    </source>
</evidence>
<dbReference type="InterPro" id="IPR053233">
    <property type="entry name" value="ABRA-related"/>
</dbReference>
<accession>A0A1B6E3H8</accession>
<protein>
    <recommendedName>
        <fullName evidence="3">WW domain-containing protein</fullName>
    </recommendedName>
</protein>
<dbReference type="PANTHER" id="PTHR21715:SF0">
    <property type="entry name" value="RH04127P"/>
    <property type="match status" value="1"/>
</dbReference>
<feature type="compositionally biased region" description="Polar residues" evidence="2">
    <location>
        <begin position="1180"/>
        <end position="1205"/>
    </location>
</feature>
<feature type="coiled-coil region" evidence="1">
    <location>
        <begin position="1278"/>
        <end position="1334"/>
    </location>
</feature>
<feature type="region of interest" description="Disordered" evidence="2">
    <location>
        <begin position="1061"/>
        <end position="1208"/>
    </location>
</feature>
<reference evidence="4" key="1">
    <citation type="submission" date="2015-12" db="EMBL/GenBank/DDBJ databases">
        <title>De novo transcriptome assembly of four potential Pierce s Disease insect vectors from Arizona vineyards.</title>
        <authorList>
            <person name="Tassone E.E."/>
        </authorList>
    </citation>
    <scope>NUCLEOTIDE SEQUENCE</scope>
</reference>
<evidence type="ECO:0000256" key="1">
    <source>
        <dbReference type="SAM" id="Coils"/>
    </source>
</evidence>
<dbReference type="Pfam" id="PF00397">
    <property type="entry name" value="WW"/>
    <property type="match status" value="1"/>
</dbReference>
<feature type="coiled-coil region" evidence="1">
    <location>
        <begin position="737"/>
        <end position="929"/>
    </location>
</feature>
<feature type="compositionally biased region" description="Low complexity" evidence="2">
    <location>
        <begin position="629"/>
        <end position="641"/>
    </location>
</feature>
<feature type="compositionally biased region" description="Basic and acidic residues" evidence="2">
    <location>
        <begin position="642"/>
        <end position="651"/>
    </location>
</feature>
<feature type="compositionally biased region" description="Basic and acidic residues" evidence="2">
    <location>
        <begin position="151"/>
        <end position="161"/>
    </location>
</feature>